<name>A0A0K0F9N2_STRVS</name>
<reference evidence="2" key="2">
    <citation type="submission" date="2015-08" db="UniProtKB">
        <authorList>
            <consortium name="WormBaseParasite"/>
        </authorList>
    </citation>
    <scope>IDENTIFICATION</scope>
</reference>
<sequence>MVSFQISVSRSFKEVGVGVVASHLLPGTNLFFINLEKRFCSRGQNMWPKKFTLINIVLKMKILRKLFSSKVKTV</sequence>
<dbReference type="Proteomes" id="UP000035680">
    <property type="component" value="Unassembled WGS sequence"/>
</dbReference>
<evidence type="ECO:0000313" key="1">
    <source>
        <dbReference type="Proteomes" id="UP000035680"/>
    </source>
</evidence>
<evidence type="ECO:0000313" key="2">
    <source>
        <dbReference type="WBParaSite" id="SVE_0553400.1"/>
    </source>
</evidence>
<protein>
    <submittedName>
        <fullName evidence="2">Uncharacterized protein</fullName>
    </submittedName>
</protein>
<organism evidence="1 2">
    <name type="scientific">Strongyloides venezuelensis</name>
    <name type="common">Threadworm</name>
    <dbReference type="NCBI Taxonomy" id="75913"/>
    <lineage>
        <taxon>Eukaryota</taxon>
        <taxon>Metazoa</taxon>
        <taxon>Ecdysozoa</taxon>
        <taxon>Nematoda</taxon>
        <taxon>Chromadorea</taxon>
        <taxon>Rhabditida</taxon>
        <taxon>Tylenchina</taxon>
        <taxon>Panagrolaimomorpha</taxon>
        <taxon>Strongyloidoidea</taxon>
        <taxon>Strongyloididae</taxon>
        <taxon>Strongyloides</taxon>
    </lineage>
</organism>
<keyword evidence="1" id="KW-1185">Reference proteome</keyword>
<reference evidence="1" key="1">
    <citation type="submission" date="2014-07" db="EMBL/GenBank/DDBJ databases">
        <authorList>
            <person name="Martin A.A"/>
            <person name="De Silva N."/>
        </authorList>
    </citation>
    <scope>NUCLEOTIDE SEQUENCE</scope>
</reference>
<dbReference type="WBParaSite" id="SVE_0553400.1">
    <property type="protein sequence ID" value="SVE_0553400.1"/>
    <property type="gene ID" value="SVE_0553400"/>
</dbReference>
<dbReference type="AlphaFoldDB" id="A0A0K0F9N2"/>
<accession>A0A0K0F9N2</accession>
<proteinExistence type="predicted"/>